<dbReference type="RefSeq" id="XP_012762698.2">
    <property type="nucleotide sequence ID" value="XM_012907244.2"/>
</dbReference>
<evidence type="ECO:0000256" key="10">
    <source>
        <dbReference type="SAM" id="SignalP"/>
    </source>
</evidence>
<evidence type="ECO:0000256" key="8">
    <source>
        <dbReference type="ARBA" id="ARBA00048679"/>
    </source>
</evidence>
<evidence type="ECO:0000256" key="6">
    <source>
        <dbReference type="ARBA" id="ARBA00022840"/>
    </source>
</evidence>
<evidence type="ECO:0000256" key="9">
    <source>
        <dbReference type="SAM" id="MobiDB-lite"/>
    </source>
</evidence>
<dbReference type="Gene3D" id="1.10.510.10">
    <property type="entry name" value="Transferase(Phosphotransferase) domain 1"/>
    <property type="match status" value="1"/>
</dbReference>
<keyword evidence="3" id="KW-0808">Transferase</keyword>
<dbReference type="VEuPathDB" id="PlasmoDB:PRG01_0909700"/>
<dbReference type="Pfam" id="PF00069">
    <property type="entry name" value="Pkinase"/>
    <property type="match status" value="1"/>
</dbReference>
<dbReference type="EMBL" id="LVLA01000010">
    <property type="protein sequence ID" value="KYN98309.1"/>
    <property type="molecule type" value="Genomic_DNA"/>
</dbReference>
<dbReference type="PANTHER" id="PTHR24343:SF466">
    <property type="entry name" value="AMP-ACTIVATED PROTEIN KINASE ALPHA SUBUNIT, ISOFORM A"/>
    <property type="match status" value="1"/>
</dbReference>
<accession>A0A151LHI1</accession>
<evidence type="ECO:0000256" key="1">
    <source>
        <dbReference type="ARBA" id="ARBA00012513"/>
    </source>
</evidence>
<dbReference type="KEGG" id="prei:PRSY57_0900400"/>
<name>A0A151LHI1_PLARE</name>
<keyword evidence="2 12" id="KW-0723">Serine/threonine-protein kinase</keyword>
<dbReference type="FunFam" id="1.10.510.10:FF:000575">
    <property type="entry name" value="Serine/threonine protein kinase"/>
    <property type="match status" value="1"/>
</dbReference>
<keyword evidence="6" id="KW-0067">ATP-binding</keyword>
<keyword evidence="5 12" id="KW-0418">Kinase</keyword>
<organism evidence="12 13">
    <name type="scientific">Plasmodium reichenowi</name>
    <dbReference type="NCBI Taxonomy" id="5854"/>
    <lineage>
        <taxon>Eukaryota</taxon>
        <taxon>Sar</taxon>
        <taxon>Alveolata</taxon>
        <taxon>Apicomplexa</taxon>
        <taxon>Aconoidasida</taxon>
        <taxon>Haemosporida</taxon>
        <taxon>Plasmodiidae</taxon>
        <taxon>Plasmodium</taxon>
        <taxon>Plasmodium (Laverania)</taxon>
    </lineage>
</organism>
<dbReference type="EC" id="2.7.11.1" evidence="1"/>
<gene>
    <name evidence="12" type="ORF">PRSY57_0900400</name>
</gene>
<proteinExistence type="predicted"/>
<dbReference type="GO" id="GO:0005524">
    <property type="term" value="F:ATP binding"/>
    <property type="evidence" value="ECO:0007669"/>
    <property type="project" value="UniProtKB-KW"/>
</dbReference>
<evidence type="ECO:0000256" key="3">
    <source>
        <dbReference type="ARBA" id="ARBA00022679"/>
    </source>
</evidence>
<dbReference type="SUPFAM" id="SSF56112">
    <property type="entry name" value="Protein kinase-like (PK-like)"/>
    <property type="match status" value="1"/>
</dbReference>
<dbReference type="InterPro" id="IPR011009">
    <property type="entry name" value="Kinase-like_dom_sf"/>
</dbReference>
<sequence length="630" mass="74336">MNFIGVLFLFLLDVIIYETNIILNDKIFERYNRSLSVFIRDDNKDEEGREELLLRKIEEEVYDLKDVSNDYMNDSIKDNKNHSTNDYLKDNTTDSTNYDINENIKYTIQYDKSDITKNVIYDSTNTTTNEDSNEKKNMDEGDYSLCSLKKKKRKKKKMEMKDNNNNNNSNLYDEKTENGQIEKDVNIPPYVDILKSLNEDDNISNSSYDSIDIKTNIIRDLEEEIKDKCIFNWYVGQETLLKMFDMSDNFQINDVNYEDWVLENVPTKNYSERSGRVQEMFKVVINSKDGSGTDIRIFVKKIPIKVWVKQYNLMKKYNGEYAFGSENFIMEAMALSFLTEYYPGIAPKLYKVLIEPYNIYYYKDITKEKMFDNMNTLNEILSKGVKDDVEGNIVIISELFGKDIKKFLFKENENILATTDDNNNNNKKIYLNESLKLLVRLHEAGLAHLDFTPENILINTNGDMRLCDFGKSTPVYSYNLRHIKNENGLCYFESCIPSIGKVAYIPPECWKIKKLHKTEKIRNPYTCLRNIIDQEQRKRFYFDVLCADKFMLATFFIWLWNEGHLWEKATASQDEIFFKIVEKGMNLEGLQVTRKWPCELKSIIKNLISLESRKDFNLKDLIDHPWFTNK</sequence>
<evidence type="ECO:0000256" key="5">
    <source>
        <dbReference type="ARBA" id="ARBA00022777"/>
    </source>
</evidence>
<evidence type="ECO:0000259" key="11">
    <source>
        <dbReference type="PROSITE" id="PS50011"/>
    </source>
</evidence>
<evidence type="ECO:0000256" key="4">
    <source>
        <dbReference type="ARBA" id="ARBA00022741"/>
    </source>
</evidence>
<dbReference type="SMART" id="SM00220">
    <property type="entry name" value="S_TKc"/>
    <property type="match status" value="1"/>
</dbReference>
<dbReference type="AlphaFoldDB" id="A0A151LHI1"/>
<dbReference type="PROSITE" id="PS50011">
    <property type="entry name" value="PROTEIN_KINASE_DOM"/>
    <property type="match status" value="1"/>
</dbReference>
<evidence type="ECO:0000313" key="12">
    <source>
        <dbReference type="EMBL" id="KYN98309.1"/>
    </source>
</evidence>
<dbReference type="InterPro" id="IPR000719">
    <property type="entry name" value="Prot_kinase_dom"/>
</dbReference>
<evidence type="ECO:0000256" key="2">
    <source>
        <dbReference type="ARBA" id="ARBA00022527"/>
    </source>
</evidence>
<keyword evidence="4" id="KW-0547">Nucleotide-binding</keyword>
<keyword evidence="10" id="KW-0732">Signal</keyword>
<dbReference type="GO" id="GO:0004674">
    <property type="term" value="F:protein serine/threonine kinase activity"/>
    <property type="evidence" value="ECO:0007669"/>
    <property type="project" value="UniProtKB-KW"/>
</dbReference>
<comment type="catalytic activity">
    <reaction evidence="7">
        <text>L-threonyl-[protein] + ATP = O-phospho-L-threonyl-[protein] + ADP + H(+)</text>
        <dbReference type="Rhea" id="RHEA:46608"/>
        <dbReference type="Rhea" id="RHEA-COMP:11060"/>
        <dbReference type="Rhea" id="RHEA-COMP:11605"/>
        <dbReference type="ChEBI" id="CHEBI:15378"/>
        <dbReference type="ChEBI" id="CHEBI:30013"/>
        <dbReference type="ChEBI" id="CHEBI:30616"/>
        <dbReference type="ChEBI" id="CHEBI:61977"/>
        <dbReference type="ChEBI" id="CHEBI:456216"/>
        <dbReference type="EC" id="2.7.11.1"/>
    </reaction>
</comment>
<evidence type="ECO:0000313" key="13">
    <source>
        <dbReference type="Proteomes" id="UP000076359"/>
    </source>
</evidence>
<feature type="region of interest" description="Disordered" evidence="9">
    <location>
        <begin position="150"/>
        <end position="173"/>
    </location>
</feature>
<protein>
    <recommendedName>
        <fullName evidence="1">non-specific serine/threonine protein kinase</fullName>
        <ecNumber evidence="1">2.7.11.1</ecNumber>
    </recommendedName>
</protein>
<dbReference type="GeneID" id="24530852"/>
<evidence type="ECO:0000256" key="7">
    <source>
        <dbReference type="ARBA" id="ARBA00047899"/>
    </source>
</evidence>
<feature type="chain" id="PRO_5007584179" description="non-specific serine/threonine protein kinase" evidence="10">
    <location>
        <begin position="18"/>
        <end position="630"/>
    </location>
</feature>
<comment type="caution">
    <text evidence="12">The sequence shown here is derived from an EMBL/GenBank/DDBJ whole genome shotgun (WGS) entry which is preliminary data.</text>
</comment>
<feature type="domain" description="Protein kinase" evidence="11">
    <location>
        <begin position="283"/>
        <end position="627"/>
    </location>
</feature>
<dbReference type="PANTHER" id="PTHR24343">
    <property type="entry name" value="SERINE/THREONINE KINASE"/>
    <property type="match status" value="1"/>
</dbReference>
<dbReference type="Proteomes" id="UP000076359">
    <property type="component" value="Unassembled WGS sequence"/>
</dbReference>
<dbReference type="VEuPathDB" id="PlasmoDB:PRCDC_0900400"/>
<feature type="signal peptide" evidence="10">
    <location>
        <begin position="1"/>
        <end position="17"/>
    </location>
</feature>
<comment type="catalytic activity">
    <reaction evidence="8">
        <text>L-seryl-[protein] + ATP = O-phospho-L-seryl-[protein] + ADP + H(+)</text>
        <dbReference type="Rhea" id="RHEA:17989"/>
        <dbReference type="Rhea" id="RHEA-COMP:9863"/>
        <dbReference type="Rhea" id="RHEA-COMP:11604"/>
        <dbReference type="ChEBI" id="CHEBI:15378"/>
        <dbReference type="ChEBI" id="CHEBI:29999"/>
        <dbReference type="ChEBI" id="CHEBI:30616"/>
        <dbReference type="ChEBI" id="CHEBI:83421"/>
        <dbReference type="ChEBI" id="CHEBI:456216"/>
        <dbReference type="EC" id="2.7.11.1"/>
    </reaction>
</comment>
<reference evidence="12 13" key="1">
    <citation type="journal article" date="2016" name="Nat. Commun.">
        <title>Genomes of cryptic chimpanzee Plasmodium species reveal key evolutionary events leading to human malaria.</title>
        <authorList>
            <person name="Sundararaman S.A."/>
            <person name="Plenderleith L.J."/>
            <person name="Liu W."/>
            <person name="Loy D.E."/>
            <person name="Learn G.H."/>
            <person name="Li Y."/>
            <person name="Shaw K.S."/>
            <person name="Ayouba A."/>
            <person name="Peeters M."/>
            <person name="Speede S."/>
            <person name="Shaw G.M."/>
            <person name="Bushman F.D."/>
            <person name="Brisson D."/>
            <person name="Rayner J.C."/>
            <person name="Sharp P.M."/>
            <person name="Hahn B.H."/>
        </authorList>
    </citation>
    <scope>NUCLEOTIDE SEQUENCE [LARGE SCALE GENOMIC DNA]</scope>
    <source>
        <strain evidence="12 13">SY57</strain>
    </source>
</reference>